<protein>
    <recommendedName>
        <fullName evidence="2">GTPase-activating protein GYP7</fullName>
    </recommendedName>
    <alternativeName>
        <fullName evidence="3">GAP for YPT7</fullName>
    </alternativeName>
</protein>
<keyword evidence="1" id="KW-0343">GTPase activation</keyword>
<organism evidence="6 7">
    <name type="scientific">Lichtheimia ornata</name>
    <dbReference type="NCBI Taxonomy" id="688661"/>
    <lineage>
        <taxon>Eukaryota</taxon>
        <taxon>Fungi</taxon>
        <taxon>Fungi incertae sedis</taxon>
        <taxon>Mucoromycota</taxon>
        <taxon>Mucoromycotina</taxon>
        <taxon>Mucoromycetes</taxon>
        <taxon>Mucorales</taxon>
        <taxon>Lichtheimiaceae</taxon>
        <taxon>Lichtheimia</taxon>
    </lineage>
</organism>
<dbReference type="PANTHER" id="PTHR22957">
    <property type="entry name" value="TBC1 DOMAIN FAMILY MEMBER GTPASE-ACTIVATING PROTEIN"/>
    <property type="match status" value="1"/>
</dbReference>
<feature type="domain" description="Rab-GAP TBC" evidence="5">
    <location>
        <begin position="430"/>
        <end position="650"/>
    </location>
</feature>
<evidence type="ECO:0000256" key="4">
    <source>
        <dbReference type="SAM" id="MobiDB-lite"/>
    </source>
</evidence>
<accession>A0AAD7VCD5</accession>
<dbReference type="PANTHER" id="PTHR22957:SF502">
    <property type="entry name" value="SMALL G PROTEIN SIGNALING MODULATOR 2-RELATED"/>
    <property type="match status" value="1"/>
</dbReference>
<dbReference type="InterPro" id="IPR000195">
    <property type="entry name" value="Rab-GAP-TBC_dom"/>
</dbReference>
<gene>
    <name evidence="6" type="ORF">O0I10_002343</name>
</gene>
<dbReference type="RefSeq" id="XP_058346925.1">
    <property type="nucleotide sequence ID" value="XM_058482427.1"/>
</dbReference>
<keyword evidence="7" id="KW-1185">Reference proteome</keyword>
<dbReference type="GO" id="GO:0005096">
    <property type="term" value="F:GTPase activator activity"/>
    <property type="evidence" value="ECO:0007669"/>
    <property type="project" value="UniProtKB-KW"/>
</dbReference>
<name>A0AAD7VCD5_9FUNG</name>
<evidence type="ECO:0000256" key="2">
    <source>
        <dbReference type="ARBA" id="ARBA00072091"/>
    </source>
</evidence>
<dbReference type="Gene3D" id="1.10.8.270">
    <property type="entry name" value="putative rabgap domain of human tbc1 domain family member 14 like domains"/>
    <property type="match status" value="1"/>
</dbReference>
<feature type="compositionally biased region" description="Pro residues" evidence="4">
    <location>
        <begin position="41"/>
        <end position="58"/>
    </location>
</feature>
<dbReference type="Pfam" id="PF00566">
    <property type="entry name" value="RabGAP-TBC"/>
    <property type="match status" value="1"/>
</dbReference>
<comment type="caution">
    <text evidence="6">The sequence shown here is derived from an EMBL/GenBank/DDBJ whole genome shotgun (WGS) entry which is preliminary data.</text>
</comment>
<evidence type="ECO:0000313" key="6">
    <source>
        <dbReference type="EMBL" id="KAJ8662012.1"/>
    </source>
</evidence>
<proteinExistence type="predicted"/>
<feature type="region of interest" description="Disordered" evidence="4">
    <location>
        <begin position="246"/>
        <end position="287"/>
    </location>
</feature>
<dbReference type="InterPro" id="IPR035969">
    <property type="entry name" value="Rab-GAP_TBC_sf"/>
</dbReference>
<dbReference type="FunFam" id="1.10.472.80:FF:000005">
    <property type="entry name" value="TBC1 domain family member 15"/>
    <property type="match status" value="1"/>
</dbReference>
<dbReference type="PROSITE" id="PS50086">
    <property type="entry name" value="TBC_RABGAP"/>
    <property type="match status" value="1"/>
</dbReference>
<feature type="compositionally biased region" description="Low complexity" evidence="4">
    <location>
        <begin position="267"/>
        <end position="284"/>
    </location>
</feature>
<dbReference type="SMART" id="SM00164">
    <property type="entry name" value="TBC"/>
    <property type="match status" value="1"/>
</dbReference>
<dbReference type="GeneID" id="83209761"/>
<feature type="compositionally biased region" description="Polar residues" evidence="4">
    <location>
        <begin position="246"/>
        <end position="260"/>
    </location>
</feature>
<dbReference type="GO" id="GO:0005737">
    <property type="term" value="C:cytoplasm"/>
    <property type="evidence" value="ECO:0007669"/>
    <property type="project" value="UniProtKB-ARBA"/>
</dbReference>
<reference evidence="6 7" key="1">
    <citation type="submission" date="2023-03" db="EMBL/GenBank/DDBJ databases">
        <title>Genome sequence of Lichtheimia ornata CBS 291.66.</title>
        <authorList>
            <person name="Mohabir J.T."/>
            <person name="Shea T.P."/>
            <person name="Kurbessoian T."/>
            <person name="Berby B."/>
            <person name="Fontaine J."/>
            <person name="Livny J."/>
            <person name="Gnirke A."/>
            <person name="Stajich J.E."/>
            <person name="Cuomo C.A."/>
        </authorList>
    </citation>
    <scope>NUCLEOTIDE SEQUENCE [LARGE SCALE GENOMIC DNA]</scope>
    <source>
        <strain evidence="6">CBS 291.66</strain>
    </source>
</reference>
<evidence type="ECO:0000256" key="1">
    <source>
        <dbReference type="ARBA" id="ARBA00022468"/>
    </source>
</evidence>
<evidence type="ECO:0000259" key="5">
    <source>
        <dbReference type="PROSITE" id="PS50086"/>
    </source>
</evidence>
<dbReference type="Proteomes" id="UP001234581">
    <property type="component" value="Unassembled WGS sequence"/>
</dbReference>
<evidence type="ECO:0000256" key="3">
    <source>
        <dbReference type="ARBA" id="ARBA00082648"/>
    </source>
</evidence>
<dbReference type="Gene3D" id="1.10.472.80">
    <property type="entry name" value="Ypt/Rab-GAP domain of gyp1p, domain 3"/>
    <property type="match status" value="1"/>
</dbReference>
<sequence length="759" mass="87590">MGGGRSINNNNSNHHPQYQYAPLYPQIPSASTNPFETTWYNPPPTPTPAPPPLPPKPPAAATSTYYLLPQSEPMSTQGQHALRLIYTKSGFFVRSLDVGYSQDIHGFLSIVSRNQAQVDIALAWIPEHLIDTQDLGTFIGLDGTLASEQGFPNIAWNSGEGEAMLIPIADIYSLYVCPPSSSHQPAIQNDDHGSIIITTRQGDVLRPLWYHANASWPGYDIIDILGAFVVTQRVPDDEYTYLVQQPTDGVNNTIPDSGDSTYRHPLLRSSSTSSSASTPRQTATDAQLHQAIRDARFNILERFSRITRFSRDTAAHVLDHPIAKAIIPLLPPSVQAMRNNDTVQQTMNDYDRATYYLAQWGDENENSANEWWRVDDPEGLLNDMPEMNMPTPTHTRRDPIEPEEWVDFFDDEGKLRVTERHVLGLVFRAGLHPDVRIEAWKFILGIYPWDSTFDEREAIRRSKVDEYYEFKARWFNDTEVRSTKHFMDEKHRIDKDVHRTDRTIAVFEGEDLPNPDPDMAVGTNANMEIMKDILVTYNFHNTELGYVQGMSDLLAPIFVAMGTEEMAFWCFVQFMNRVQCNFFIDQSGMHGQLQTLDALIRFMDAPLYKHFEETETSNLFFCFRWLLVWFKREFEWDDVIQLWEVLWTDHLSPQMIMFIALAVLDKHRQVLLDLQQFDEVLKYINELTGTINLRETLERAEVLFYLFERKVKAMDRKREQLKERLQMRSVWNGDERPKVEKSIQDLKVDDKLRALLKKA</sequence>
<feature type="compositionally biased region" description="Polar residues" evidence="4">
    <location>
        <begin position="28"/>
        <end position="40"/>
    </location>
</feature>
<dbReference type="AlphaFoldDB" id="A0AAD7VCD5"/>
<evidence type="ECO:0000313" key="7">
    <source>
        <dbReference type="Proteomes" id="UP001234581"/>
    </source>
</evidence>
<dbReference type="SUPFAM" id="SSF47923">
    <property type="entry name" value="Ypt/Rab-GAP domain of gyp1p"/>
    <property type="match status" value="2"/>
</dbReference>
<dbReference type="EMBL" id="JARTCD010000006">
    <property type="protein sequence ID" value="KAJ8662012.1"/>
    <property type="molecule type" value="Genomic_DNA"/>
</dbReference>
<feature type="region of interest" description="Disordered" evidence="4">
    <location>
        <begin position="1"/>
        <end position="61"/>
    </location>
</feature>